<organism evidence="1 2">
    <name type="scientific">Halorarum halophilum</name>
    <dbReference type="NCBI Taxonomy" id="2743090"/>
    <lineage>
        <taxon>Archaea</taxon>
        <taxon>Methanobacteriati</taxon>
        <taxon>Methanobacteriota</taxon>
        <taxon>Stenosarchaea group</taxon>
        <taxon>Halobacteria</taxon>
        <taxon>Halobacteriales</taxon>
        <taxon>Haloferacaceae</taxon>
        <taxon>Halorarum</taxon>
    </lineage>
</organism>
<gene>
    <name evidence="1" type="ORF">HUG10_16190</name>
</gene>
<proteinExistence type="predicted"/>
<evidence type="ECO:0000313" key="2">
    <source>
        <dbReference type="Proteomes" id="UP000509750"/>
    </source>
</evidence>
<keyword evidence="2" id="KW-1185">Reference proteome</keyword>
<accession>A0A7D5KVI2</accession>
<reference evidence="1 2" key="1">
    <citation type="submission" date="2020-07" db="EMBL/GenBank/DDBJ databases">
        <title>Gai3-2, isolated from salt lake.</title>
        <authorList>
            <person name="Cui H."/>
            <person name="Shi X."/>
        </authorList>
    </citation>
    <scope>NUCLEOTIDE SEQUENCE [LARGE SCALE GENOMIC DNA]</scope>
    <source>
        <strain evidence="1 2">Gai3-2</strain>
    </source>
</reference>
<evidence type="ECO:0000313" key="1">
    <source>
        <dbReference type="EMBL" id="QLG28980.1"/>
    </source>
</evidence>
<protein>
    <submittedName>
        <fullName evidence="1">Uncharacterized protein</fullName>
    </submittedName>
</protein>
<dbReference type="EMBL" id="CP058529">
    <property type="protein sequence ID" value="QLG28980.1"/>
    <property type="molecule type" value="Genomic_DNA"/>
</dbReference>
<dbReference type="RefSeq" id="WP_179170554.1">
    <property type="nucleotide sequence ID" value="NZ_CP058529.1"/>
</dbReference>
<dbReference type="KEGG" id="halg:HUG10_16190"/>
<dbReference type="AlphaFoldDB" id="A0A7D5KVI2"/>
<sequence>MIHTDRHLHRRTVLGSIAGSTVLPLAGCTGAPDGQGESDGAIRDVTVSEMQLVVTLREDASVDGLTVIQPDGSEFATRSVAAGVTRETIDLGMPYSPGEYEVHAIADEETVDEASLDIRPDVRITDLKLGRNHPDEMYEGASDQAIRSEAIVTVENHGTGPDAVTQLRFEGDVPQPTPNDFEESGIYDTESGLHEHREKALITVDEEENIFSFTQPFGSSGSNISCGPETVEGRFSVKILTELSKDSHRKSYNVEYTGEGFPSCNVRISEVEP</sequence>
<name>A0A7D5KVI2_9EURY</name>
<dbReference type="Proteomes" id="UP000509750">
    <property type="component" value="Chromosome"/>
</dbReference>
<dbReference type="GeneID" id="56030405"/>
<dbReference type="OrthoDB" id="190728at2157"/>